<dbReference type="InterPro" id="IPR002110">
    <property type="entry name" value="Ankyrin_rpt"/>
</dbReference>
<gene>
    <name evidence="4" type="ORF">N7509_012851</name>
</gene>
<comment type="caution">
    <text evidence="4">The sequence shown here is derived from an EMBL/GenBank/DDBJ whole genome shotgun (WGS) entry which is preliminary data.</text>
</comment>
<dbReference type="SMART" id="SM00248">
    <property type="entry name" value="ANK"/>
    <property type="match status" value="9"/>
</dbReference>
<proteinExistence type="predicted"/>
<evidence type="ECO:0000256" key="3">
    <source>
        <dbReference type="PROSITE-ProRule" id="PRU00023"/>
    </source>
</evidence>
<evidence type="ECO:0000313" key="4">
    <source>
        <dbReference type="EMBL" id="KAJ5375965.1"/>
    </source>
</evidence>
<dbReference type="PANTHER" id="PTHR24198">
    <property type="entry name" value="ANKYRIN REPEAT AND PROTEIN KINASE DOMAIN-CONTAINING PROTEIN"/>
    <property type="match status" value="1"/>
</dbReference>
<dbReference type="Proteomes" id="UP001147747">
    <property type="component" value="Unassembled WGS sequence"/>
</dbReference>
<reference evidence="4" key="2">
    <citation type="journal article" date="2023" name="IMA Fungus">
        <title>Comparative genomic study of the Penicillium genus elucidates a diverse pangenome and 15 lateral gene transfer events.</title>
        <authorList>
            <person name="Petersen C."/>
            <person name="Sorensen T."/>
            <person name="Nielsen M.R."/>
            <person name="Sondergaard T.E."/>
            <person name="Sorensen J.L."/>
            <person name="Fitzpatrick D.A."/>
            <person name="Frisvad J.C."/>
            <person name="Nielsen K.L."/>
        </authorList>
    </citation>
    <scope>NUCLEOTIDE SEQUENCE</scope>
    <source>
        <strain evidence="4">IBT 29677</strain>
    </source>
</reference>
<feature type="repeat" description="ANK" evidence="3">
    <location>
        <begin position="39"/>
        <end position="71"/>
    </location>
</feature>
<dbReference type="EMBL" id="JAPZBU010000012">
    <property type="protein sequence ID" value="KAJ5375965.1"/>
    <property type="molecule type" value="Genomic_DNA"/>
</dbReference>
<dbReference type="RefSeq" id="XP_056480995.1">
    <property type="nucleotide sequence ID" value="XM_056637488.1"/>
</dbReference>
<organism evidence="4 5">
    <name type="scientific">Penicillium cosmopolitanum</name>
    <dbReference type="NCBI Taxonomy" id="1131564"/>
    <lineage>
        <taxon>Eukaryota</taxon>
        <taxon>Fungi</taxon>
        <taxon>Dikarya</taxon>
        <taxon>Ascomycota</taxon>
        <taxon>Pezizomycotina</taxon>
        <taxon>Eurotiomycetes</taxon>
        <taxon>Eurotiomycetidae</taxon>
        <taxon>Eurotiales</taxon>
        <taxon>Aspergillaceae</taxon>
        <taxon>Penicillium</taxon>
    </lineage>
</organism>
<keyword evidence="5" id="KW-1185">Reference proteome</keyword>
<dbReference type="SUPFAM" id="SSF48403">
    <property type="entry name" value="Ankyrin repeat"/>
    <property type="match status" value="3"/>
</dbReference>
<evidence type="ECO:0000256" key="2">
    <source>
        <dbReference type="ARBA" id="ARBA00023043"/>
    </source>
</evidence>
<protein>
    <submittedName>
        <fullName evidence="4">Uncharacterized protein</fullName>
    </submittedName>
</protein>
<accession>A0A9W9SCQ0</accession>
<keyword evidence="2 3" id="KW-0040">ANK repeat</keyword>
<name>A0A9W9SCQ0_9EURO</name>
<dbReference type="InterPro" id="IPR036770">
    <property type="entry name" value="Ankyrin_rpt-contain_sf"/>
</dbReference>
<dbReference type="AlphaFoldDB" id="A0A9W9SCQ0"/>
<dbReference type="Pfam" id="PF12796">
    <property type="entry name" value="Ank_2"/>
    <property type="match status" value="1"/>
</dbReference>
<reference evidence="4" key="1">
    <citation type="submission" date="2022-12" db="EMBL/GenBank/DDBJ databases">
        <authorList>
            <person name="Petersen C."/>
        </authorList>
    </citation>
    <scope>NUCLEOTIDE SEQUENCE</scope>
    <source>
        <strain evidence="4">IBT 29677</strain>
    </source>
</reference>
<dbReference type="GeneID" id="81376468"/>
<evidence type="ECO:0000256" key="1">
    <source>
        <dbReference type="ARBA" id="ARBA00022737"/>
    </source>
</evidence>
<dbReference type="OrthoDB" id="1577640at2759"/>
<dbReference type="PROSITE" id="PS50088">
    <property type="entry name" value="ANK_REPEAT"/>
    <property type="match status" value="1"/>
</dbReference>
<evidence type="ECO:0000313" key="5">
    <source>
        <dbReference type="Proteomes" id="UP001147747"/>
    </source>
</evidence>
<dbReference type="Gene3D" id="1.25.40.20">
    <property type="entry name" value="Ankyrin repeat-containing domain"/>
    <property type="match status" value="3"/>
</dbReference>
<dbReference type="PANTHER" id="PTHR24198:SF165">
    <property type="entry name" value="ANKYRIN REPEAT-CONTAINING PROTEIN-RELATED"/>
    <property type="match status" value="1"/>
</dbReference>
<keyword evidence="1" id="KW-0677">Repeat</keyword>
<sequence>MEATKKEDLEAVQLVLEAGADPNVKADLIESEDRYQDHEHRMPLFIAAKTKNEAMVRLLLRNGAHLLVAGDINACQIAEICALGGEEMAKLILEEVDIDSKLETLNHDQLNHFFNYAAAIGDESLTERLLGMGCQGEDLDELYGDAETEPWPRFASPLMLAVKRGNMRIIEMIINNEDPLSEQNALIECSDTLATEAAQTDDESMMEMALKVGQKVEQSPVDYAMGTAFLRAIEHGTESMCEFLIQKGALIVEVPDWQRQCRVKAAFRAKKYDIMDRLLDSSGIGPEDPIIGETTMLWEAAKWGPIEGFKRVVKRGVWLEERCQGCRKAVALAAEYQQHEILKFLLDSGFPIDDLYHNGDCFQTLIVRATSGLCSGPLTTTNMLLDIGGESEYGPLDYQQALEELSKRGVARYTNLGLLREGVNPNMRAEIAKSRGDGGISIAKELISRGASPISGSGSQATSLEWALVNRRFALVETFLEGIPASMDQTFDGLPDNGPISDRFPDTTVTSVPLAFIKRLDLELARMSDELENRMTDWEVFPGTGSPNRTFGTYSLQTKQSRNTCLA</sequence>